<sequence length="61" mass="6943">MVNGELIEFVEATPDTVITLTTGKKIVVKESVDEIVRRIIAYKQKIFTQAAILDSFFRKEV</sequence>
<gene>
    <name evidence="1" type="ORF">AN619_15070</name>
</gene>
<accession>A0A140L5C8</accession>
<dbReference type="InterPro" id="IPR009384">
    <property type="entry name" value="SwrD-like"/>
</dbReference>
<evidence type="ECO:0000313" key="1">
    <source>
        <dbReference type="EMBL" id="KXG75753.1"/>
    </source>
</evidence>
<reference evidence="1 2" key="1">
    <citation type="submission" date="2015-12" db="EMBL/GenBank/DDBJ databases">
        <title>Draft genome sequence of the thermoanaerobe Thermotalea metallivorans, an isolate from the runoff channel of the Great Artesian Basin, Australia.</title>
        <authorList>
            <person name="Patel B.K."/>
        </authorList>
    </citation>
    <scope>NUCLEOTIDE SEQUENCE [LARGE SCALE GENOMIC DNA]</scope>
    <source>
        <strain evidence="1 2">B2-1</strain>
    </source>
</reference>
<dbReference type="AlphaFoldDB" id="A0A140L5C8"/>
<comment type="caution">
    <text evidence="1">The sequence shown here is derived from an EMBL/GenBank/DDBJ whole genome shotgun (WGS) entry which is preliminary data.</text>
</comment>
<evidence type="ECO:0000313" key="2">
    <source>
        <dbReference type="Proteomes" id="UP000070456"/>
    </source>
</evidence>
<dbReference type="Proteomes" id="UP000070456">
    <property type="component" value="Unassembled WGS sequence"/>
</dbReference>
<dbReference type="PANTHER" id="PTHR39185">
    <property type="entry name" value="SWARMING MOTILITY PROTEIN SWRD"/>
    <property type="match status" value="1"/>
</dbReference>
<name>A0A140L5C8_9FIRM</name>
<organism evidence="1 2">
    <name type="scientific">Thermotalea metallivorans</name>
    <dbReference type="NCBI Taxonomy" id="520762"/>
    <lineage>
        <taxon>Bacteria</taxon>
        <taxon>Bacillati</taxon>
        <taxon>Bacillota</taxon>
        <taxon>Clostridia</taxon>
        <taxon>Peptostreptococcales</taxon>
        <taxon>Thermotaleaceae</taxon>
        <taxon>Thermotalea</taxon>
    </lineage>
</organism>
<protein>
    <recommendedName>
        <fullName evidence="3">Flagellar protein FlbD</fullName>
    </recommendedName>
</protein>
<dbReference type="EMBL" id="LOEE01000031">
    <property type="protein sequence ID" value="KXG75753.1"/>
    <property type="molecule type" value="Genomic_DNA"/>
</dbReference>
<dbReference type="PATRIC" id="fig|520762.4.peg.1674"/>
<dbReference type="PANTHER" id="PTHR39185:SF1">
    <property type="entry name" value="SWARMING MOTILITY PROTEIN SWRD"/>
    <property type="match status" value="1"/>
</dbReference>
<keyword evidence="2" id="KW-1185">Reference proteome</keyword>
<evidence type="ECO:0008006" key="3">
    <source>
        <dbReference type="Google" id="ProtNLM"/>
    </source>
</evidence>
<proteinExistence type="predicted"/>
<dbReference type="STRING" id="520762.AN619_15070"/>
<dbReference type="Pfam" id="PF06289">
    <property type="entry name" value="FlbD"/>
    <property type="match status" value="1"/>
</dbReference>